<dbReference type="Pfam" id="PF13456">
    <property type="entry name" value="RVT_3"/>
    <property type="match status" value="1"/>
</dbReference>
<dbReference type="OrthoDB" id="1906820at2759"/>
<dbReference type="GO" id="GO:0004523">
    <property type="term" value="F:RNA-DNA hybrid ribonuclease activity"/>
    <property type="evidence" value="ECO:0007669"/>
    <property type="project" value="InterPro"/>
</dbReference>
<dbReference type="PANTHER" id="PTHR47074:SF78">
    <property type="entry name" value="GB|AAF30348.1-RELATED"/>
    <property type="match status" value="1"/>
</dbReference>
<accession>A0A7J6V1H6</accession>
<organism evidence="2 3">
    <name type="scientific">Thalictrum thalictroides</name>
    <name type="common">Rue-anemone</name>
    <name type="synonym">Anemone thalictroides</name>
    <dbReference type="NCBI Taxonomy" id="46969"/>
    <lineage>
        <taxon>Eukaryota</taxon>
        <taxon>Viridiplantae</taxon>
        <taxon>Streptophyta</taxon>
        <taxon>Embryophyta</taxon>
        <taxon>Tracheophyta</taxon>
        <taxon>Spermatophyta</taxon>
        <taxon>Magnoliopsida</taxon>
        <taxon>Ranunculales</taxon>
        <taxon>Ranunculaceae</taxon>
        <taxon>Thalictroideae</taxon>
        <taxon>Thalictrum</taxon>
    </lineage>
</organism>
<dbReference type="PANTHER" id="PTHR47074">
    <property type="entry name" value="BNAC02G40300D PROTEIN"/>
    <property type="match status" value="1"/>
</dbReference>
<reference evidence="2 3" key="1">
    <citation type="submission" date="2020-06" db="EMBL/GenBank/DDBJ databases">
        <title>Transcriptomic and genomic resources for Thalictrum thalictroides and T. hernandezii: Facilitating candidate gene discovery in an emerging model plant lineage.</title>
        <authorList>
            <person name="Arias T."/>
            <person name="Riano-Pachon D.M."/>
            <person name="Di Stilio V.S."/>
        </authorList>
    </citation>
    <scope>NUCLEOTIDE SEQUENCE [LARGE SCALE GENOMIC DNA]</scope>
    <source>
        <strain evidence="3">cv. WT478/WT964</strain>
        <tissue evidence="2">Leaves</tissue>
    </source>
</reference>
<sequence>MSVTDWIETWYKPPNNWLVNTEYWSSFCLASTWFIWKARCDLIFQNRFPSSVKTAQAIDTHLDKLQVQLMPNSDAQTHHHSMSEYNTTDIQHSSWLPPQNDRIKINVDISFVNHDSPVTVGFLMRLSNGQFLSAGSDICYASSSEEGECRGVLIAVKECLKHQLRKVEIESDLKSIADYFAGISVNLSWTSISILEEAKSICNLFESILFMYCNRTRNHCTHILARQRDRSLMDPLFFSFPPVWLLNQLTLNNISCNMAVA</sequence>
<name>A0A7J6V1H6_THATH</name>
<dbReference type="InterPro" id="IPR002156">
    <property type="entry name" value="RNaseH_domain"/>
</dbReference>
<evidence type="ECO:0000259" key="1">
    <source>
        <dbReference type="Pfam" id="PF13456"/>
    </source>
</evidence>
<proteinExistence type="predicted"/>
<dbReference type="InterPro" id="IPR036397">
    <property type="entry name" value="RNaseH_sf"/>
</dbReference>
<comment type="caution">
    <text evidence="2">The sequence shown here is derived from an EMBL/GenBank/DDBJ whole genome shotgun (WGS) entry which is preliminary data.</text>
</comment>
<dbReference type="Proteomes" id="UP000554482">
    <property type="component" value="Unassembled WGS sequence"/>
</dbReference>
<dbReference type="CDD" id="cd06222">
    <property type="entry name" value="RNase_H_like"/>
    <property type="match status" value="1"/>
</dbReference>
<feature type="domain" description="RNase H type-1" evidence="1">
    <location>
        <begin position="106"/>
        <end position="226"/>
    </location>
</feature>
<evidence type="ECO:0000313" key="2">
    <source>
        <dbReference type="EMBL" id="KAF5178212.1"/>
    </source>
</evidence>
<dbReference type="AlphaFoldDB" id="A0A7J6V1H6"/>
<dbReference type="Gene3D" id="3.30.420.10">
    <property type="entry name" value="Ribonuclease H-like superfamily/Ribonuclease H"/>
    <property type="match status" value="1"/>
</dbReference>
<dbReference type="InterPro" id="IPR044730">
    <property type="entry name" value="RNase_H-like_dom_plant"/>
</dbReference>
<dbReference type="GO" id="GO:0003676">
    <property type="term" value="F:nucleic acid binding"/>
    <property type="evidence" value="ECO:0007669"/>
    <property type="project" value="InterPro"/>
</dbReference>
<evidence type="ECO:0000313" key="3">
    <source>
        <dbReference type="Proteomes" id="UP000554482"/>
    </source>
</evidence>
<protein>
    <recommendedName>
        <fullName evidence="1">RNase H type-1 domain-containing protein</fullName>
    </recommendedName>
</protein>
<keyword evidence="3" id="KW-1185">Reference proteome</keyword>
<dbReference type="InterPro" id="IPR012337">
    <property type="entry name" value="RNaseH-like_sf"/>
</dbReference>
<dbReference type="EMBL" id="JABWDY010040324">
    <property type="protein sequence ID" value="KAF5178212.1"/>
    <property type="molecule type" value="Genomic_DNA"/>
</dbReference>
<dbReference type="SUPFAM" id="SSF53098">
    <property type="entry name" value="Ribonuclease H-like"/>
    <property type="match status" value="1"/>
</dbReference>
<gene>
    <name evidence="2" type="ORF">FRX31_032202</name>
</gene>
<dbReference type="InterPro" id="IPR052929">
    <property type="entry name" value="RNase_H-like_EbsB-rel"/>
</dbReference>